<dbReference type="InterPro" id="IPR036397">
    <property type="entry name" value="RNaseH_sf"/>
</dbReference>
<dbReference type="InterPro" id="IPR015378">
    <property type="entry name" value="Transposase-like_Mu_C"/>
</dbReference>
<proteinExistence type="predicted"/>
<dbReference type="SUPFAM" id="SSF53098">
    <property type="entry name" value="Ribonuclease H-like"/>
    <property type="match status" value="1"/>
</dbReference>
<dbReference type="EMBL" id="PDLL01000240">
    <property type="protein sequence ID" value="PYY69002.1"/>
    <property type="molecule type" value="Genomic_DNA"/>
</dbReference>
<accession>A0A2W0EMU0</accession>
<feature type="region of interest" description="Disordered" evidence="1">
    <location>
        <begin position="550"/>
        <end position="605"/>
    </location>
</feature>
<evidence type="ECO:0000313" key="4">
    <source>
        <dbReference type="Proteomes" id="UP000247437"/>
    </source>
</evidence>
<organism evidence="3 4">
    <name type="scientific">Pseudomonas jessenii</name>
    <dbReference type="NCBI Taxonomy" id="77298"/>
    <lineage>
        <taxon>Bacteria</taxon>
        <taxon>Pseudomonadati</taxon>
        <taxon>Pseudomonadota</taxon>
        <taxon>Gammaproteobacteria</taxon>
        <taxon>Pseudomonadales</taxon>
        <taxon>Pseudomonadaceae</taxon>
        <taxon>Pseudomonas</taxon>
    </lineage>
</organism>
<dbReference type="InterPro" id="IPR012337">
    <property type="entry name" value="RNaseH-like_sf"/>
</dbReference>
<name>A0A2W0EMU0_PSEJE</name>
<evidence type="ECO:0000313" key="3">
    <source>
        <dbReference type="EMBL" id="PYY69002.1"/>
    </source>
</evidence>
<dbReference type="Gene3D" id="3.30.420.10">
    <property type="entry name" value="Ribonuclease H-like superfamily/Ribonuclease H"/>
    <property type="match status" value="1"/>
</dbReference>
<reference evidence="3 4" key="1">
    <citation type="journal article" date="2018" name="Appl. Microbiol. Biotechnol.">
        <title>Characterization of the caprolactam degradation pathway in Pseudomonas jessenii using mass spectrometry-based proteomics.</title>
        <authorList>
            <person name="Otzen M."/>
            <person name="Palacio C."/>
            <person name="Janssen D.B."/>
        </authorList>
    </citation>
    <scope>NUCLEOTIDE SEQUENCE [LARGE SCALE GENOMIC DNA]</scope>
    <source>
        <strain evidence="3 4">GO3</strain>
    </source>
</reference>
<protein>
    <submittedName>
        <fullName evidence="3">Integrase</fullName>
    </submittedName>
</protein>
<dbReference type="AlphaFoldDB" id="A0A2W0EMU0"/>
<dbReference type="InterPro" id="IPR001584">
    <property type="entry name" value="Integrase_cat-core"/>
</dbReference>
<dbReference type="InterPro" id="IPR009004">
    <property type="entry name" value="Transposase_Mu_C"/>
</dbReference>
<dbReference type="Proteomes" id="UP000247437">
    <property type="component" value="Unassembled WGS sequence"/>
</dbReference>
<gene>
    <name evidence="3" type="ORF">CRX42_18775</name>
</gene>
<dbReference type="SUPFAM" id="SSF50610">
    <property type="entry name" value="mu transposase, C-terminal domain"/>
    <property type="match status" value="1"/>
</dbReference>
<feature type="compositionally biased region" description="Basic and acidic residues" evidence="1">
    <location>
        <begin position="550"/>
        <end position="569"/>
    </location>
</feature>
<comment type="caution">
    <text evidence="3">The sequence shown here is derived from an EMBL/GenBank/DDBJ whole genome shotgun (WGS) entry which is preliminary data.</text>
</comment>
<dbReference type="OrthoDB" id="501284at2"/>
<dbReference type="GO" id="GO:0003676">
    <property type="term" value="F:nucleic acid binding"/>
    <property type="evidence" value="ECO:0007669"/>
    <property type="project" value="InterPro"/>
</dbReference>
<dbReference type="PROSITE" id="PS50994">
    <property type="entry name" value="INTEGRASE"/>
    <property type="match status" value="1"/>
</dbReference>
<dbReference type="GO" id="GO:0015074">
    <property type="term" value="P:DNA integration"/>
    <property type="evidence" value="ECO:0007669"/>
    <property type="project" value="InterPro"/>
</dbReference>
<feature type="compositionally biased region" description="Polar residues" evidence="1">
    <location>
        <begin position="572"/>
        <end position="582"/>
    </location>
</feature>
<sequence>MANQLTPGELIVAKGKVAKVKQVFSDKTIRVTIVDSGEVILVSARDIQRIPSVTAINGSDHGEGLNVNDYTVDQLSLAAERFEIIRKWKVEGGVVTKYCSLLGVSKSYFYRLAKIFDADVGPLSLIAQTRGVKKGVTRLDESVEVIIFKAAKKFKSKGASYSKVWSEVDVACKEQGFSCPSKDTVLRRVRLILSEKTRMRIKEGPDAATQEFSARPGKKNLERPLQWVQMDHTLVDIILLADDRINIIGRPWLTIVIDVYTRVILGYYLSLYVPSTVSVACALSHSVLPKVNFSASVGLDPEDYPYYGKPEVLHMDNAAEFTSPKFKVGCESFGISPEYRPVGRKHFGGHVERLIGTFMTTKVHFLPGTTMSNSVARRGLNSERNATMTFSDFFRWFSREVVVYHSTVHSALKCSPRQAWTNYFAPNGGLPYPPAGLNSEQLKIWFMPQEDRKINPGGINLHGQVYWDPILGSHVGTRNVIVKYDPYDMNVVWVKLDGQFCPIHLSDVTVEAPTYEEYRAGKLYRHPVRIGAIDSDGGLKAYRGKQKIEEESKKLTQKERRREAAEKVYTEANPNPRSSSFNADREHIKPNYSASPKKFRPGDES</sequence>
<dbReference type="RefSeq" id="WP_024075432.1">
    <property type="nucleotide sequence ID" value="NZ_PDLL01000240.1"/>
</dbReference>
<evidence type="ECO:0000259" key="2">
    <source>
        <dbReference type="PROSITE" id="PS50994"/>
    </source>
</evidence>
<dbReference type="Pfam" id="PF09299">
    <property type="entry name" value="Mu-transpos_C"/>
    <property type="match status" value="1"/>
</dbReference>
<feature type="domain" description="Integrase catalytic" evidence="2">
    <location>
        <begin position="220"/>
        <end position="424"/>
    </location>
</feature>
<evidence type="ECO:0000256" key="1">
    <source>
        <dbReference type="SAM" id="MobiDB-lite"/>
    </source>
</evidence>